<evidence type="ECO:0000313" key="1">
    <source>
        <dbReference type="EMBL" id="ETX30798.1"/>
    </source>
</evidence>
<keyword evidence="2" id="KW-1185">Reference proteome</keyword>
<dbReference type="EMBL" id="JAME01000002">
    <property type="protein sequence ID" value="ETX30798.1"/>
    <property type="molecule type" value="Genomic_DNA"/>
</dbReference>
<evidence type="ECO:0000313" key="2">
    <source>
        <dbReference type="Proteomes" id="UP000023430"/>
    </source>
</evidence>
<organism evidence="1 2">
    <name type="scientific">Roseivivax isoporae LMG 25204</name>
    <dbReference type="NCBI Taxonomy" id="1449351"/>
    <lineage>
        <taxon>Bacteria</taxon>
        <taxon>Pseudomonadati</taxon>
        <taxon>Pseudomonadota</taxon>
        <taxon>Alphaproteobacteria</taxon>
        <taxon>Rhodobacterales</taxon>
        <taxon>Roseobacteraceae</taxon>
        <taxon>Roseivivax</taxon>
    </lineage>
</organism>
<reference evidence="1 2" key="1">
    <citation type="submission" date="2014-01" db="EMBL/GenBank/DDBJ databases">
        <title>Roseivivax isoporae LMG 25204 Genome Sequencing.</title>
        <authorList>
            <person name="Lai Q."/>
            <person name="Li G."/>
            <person name="Shao Z."/>
        </authorList>
    </citation>
    <scope>NUCLEOTIDE SEQUENCE [LARGE SCALE GENOMIC DNA]</scope>
    <source>
        <strain evidence="1 2">LMG 25204</strain>
    </source>
</reference>
<proteinExistence type="predicted"/>
<name>X7FDF8_9RHOB</name>
<accession>X7FDF8</accession>
<protein>
    <submittedName>
        <fullName evidence="1">Uncharacterized protein</fullName>
    </submittedName>
</protein>
<sequence>MTPVACTAALILDADRAFAARELGMLLTGALVAQGFAPDRPAEPAICGVRCEAPDFVAMLAPERWDGGMRLSLTLRARDGDVTGPQLQARLAMLSYRLLQALPQAGALAWLDGDVVLPRAAFLATLGDLLDDQPPRVVPRRVRQRADAGPAARPARPAVQVVNLDDRRTALRPALVETEPRARLGSVALRRASLALALAGLFLALDASDTMAQVLALF</sequence>
<comment type="caution">
    <text evidence="1">The sequence shown here is derived from an EMBL/GenBank/DDBJ whole genome shotgun (WGS) entry which is preliminary data.</text>
</comment>
<dbReference type="RefSeq" id="WP_043765650.1">
    <property type="nucleotide sequence ID" value="NZ_JAME01000002.1"/>
</dbReference>
<dbReference type="Proteomes" id="UP000023430">
    <property type="component" value="Unassembled WGS sequence"/>
</dbReference>
<dbReference type="AlphaFoldDB" id="X7FDF8"/>
<gene>
    <name evidence="1" type="ORF">RISW2_07565</name>
</gene>